<dbReference type="Proteomes" id="UP001314263">
    <property type="component" value="Unassembled WGS sequence"/>
</dbReference>
<comment type="caution">
    <text evidence="2">The sequence shown here is derived from an EMBL/GenBank/DDBJ whole genome shotgun (WGS) entry which is preliminary data.</text>
</comment>
<accession>A0AAV1I3B8</accession>
<feature type="region of interest" description="Disordered" evidence="1">
    <location>
        <begin position="90"/>
        <end position="110"/>
    </location>
</feature>
<dbReference type="AlphaFoldDB" id="A0AAV1I3B8"/>
<reference evidence="2 3" key="1">
    <citation type="submission" date="2023-10" db="EMBL/GenBank/DDBJ databases">
        <authorList>
            <person name="Maclean D."/>
            <person name="Macfadyen A."/>
        </authorList>
    </citation>
    <scope>NUCLEOTIDE SEQUENCE [LARGE SCALE GENOMIC DNA]</scope>
</reference>
<sequence length="110" mass="12610">MTAVKAPMEVPDHVEAQRKTKCPDNVLLAIYGKAEDKRKAYDHSLTRWWAEYSDRKNDEGDEHVSDSLLYDRNHLPRSAPPPECVHEARALQRQLDMPQDPKPTSSSVSR</sequence>
<proteinExistence type="predicted"/>
<evidence type="ECO:0000313" key="2">
    <source>
        <dbReference type="EMBL" id="CAK0780356.1"/>
    </source>
</evidence>
<protein>
    <submittedName>
        <fullName evidence="2">Uncharacterized protein</fullName>
    </submittedName>
</protein>
<organism evidence="2 3">
    <name type="scientific">Coccomyxa viridis</name>
    <dbReference type="NCBI Taxonomy" id="1274662"/>
    <lineage>
        <taxon>Eukaryota</taxon>
        <taxon>Viridiplantae</taxon>
        <taxon>Chlorophyta</taxon>
        <taxon>core chlorophytes</taxon>
        <taxon>Trebouxiophyceae</taxon>
        <taxon>Trebouxiophyceae incertae sedis</taxon>
        <taxon>Coccomyxaceae</taxon>
        <taxon>Coccomyxa</taxon>
    </lineage>
</organism>
<dbReference type="EMBL" id="CAUYUE010000006">
    <property type="protein sequence ID" value="CAK0780356.1"/>
    <property type="molecule type" value="Genomic_DNA"/>
</dbReference>
<keyword evidence="3" id="KW-1185">Reference proteome</keyword>
<evidence type="ECO:0000313" key="3">
    <source>
        <dbReference type="Proteomes" id="UP001314263"/>
    </source>
</evidence>
<gene>
    <name evidence="2" type="ORF">CVIRNUC_005024</name>
</gene>
<name>A0AAV1I3B8_9CHLO</name>
<evidence type="ECO:0000256" key="1">
    <source>
        <dbReference type="SAM" id="MobiDB-lite"/>
    </source>
</evidence>